<feature type="region of interest" description="Disordered" evidence="6">
    <location>
        <begin position="1105"/>
        <end position="1139"/>
    </location>
</feature>
<feature type="transmembrane region" description="Helical" evidence="7">
    <location>
        <begin position="67"/>
        <end position="86"/>
    </location>
</feature>
<feature type="transmembrane region" description="Helical" evidence="7">
    <location>
        <begin position="373"/>
        <end position="390"/>
    </location>
</feature>
<gene>
    <name evidence="9" type="ORF">BaRGS_00000704</name>
</gene>
<feature type="domain" description="Cation/H+ exchanger transmembrane" evidence="8">
    <location>
        <begin position="110"/>
        <end position="485"/>
    </location>
</feature>
<dbReference type="GO" id="GO:0016020">
    <property type="term" value="C:membrane"/>
    <property type="evidence" value="ECO:0007669"/>
    <property type="project" value="UniProtKB-SubCell"/>
</dbReference>
<sequence>MDGDAGSVEYSIEDEIETGEPGKCDQCQRKCNECLRPIMAEHNPLPLHPDWLQRLRYALLCPPHGQIGAVLFVLLVGGMCWGVLWALTGKEALPGGNFFALTVTFFACWCGGYLIELIKLPPLLGMLLVGILLGNAPGIAVAKDIDHEWSSGARQIALAIILIRAGLGLDPAALRRLSCVVIRLAFSPCLAETITDGIAAHLILGFPWAWGFMLGFVIAAVSPAVVVPCLLSLSERGYGVDKGIPTLVIAASSIDDVLAITGFGVVIGITFSSGDLAWNLAKGPLEAIVGVTYGAVGGVILWYIPQRSSKHRLFFRSVLLVGGGLLAIFGSKKLGWSGVGPLGCLTIAFVAALRWRKQLPKGEQDPIERVTGVLWMIFQPLLFGLIGAAVRLEALDGDTVGLGIAVLGTGLAVRMTVSYLAVLGTNLNFKERLFIPVAWLPKATVQAAIGAVAYDMATDMGDEDAKALGEKVLTLAVLSIILTAPTGAGIIAIVGPLFLSRTPSSDRLHRKSVITVPAHKEHIETTEGTADDDTNTNDVSEMTPLQGLPTSRPEAQCSWLENDSEIPPPPPLLPGPNFPMTLKLTTTSGMSRSKGENGEVEVEFDVKEGIDTEEPSKYKKCLDSCLRFLRPILVEHNPEPPGPDLLQRLHFALLCPPHGRIGATLFVVFIGALWWGVLLAVTGHEALPGGNLFSLAVLFICAWCGGYVTNLMRLPPLLGMLLVGGVLGNVPGIAFAKDIDYPWSSGARQIALAIILIRAGLGLDPAALRRLSFVVLRLAFCPCLAETIVDGIAAHLIMGFPWQWGFMLGFIIAAVSPAVVVPSLLSLAERGYGLDKGIPTLIIAAASLDDVLAITGFGVMLGITFSSGHIAWNIAKGPVEAILGILYGIVGGVILWYIPQQSSKHKVFFRMSMLMGGGLLAIFGSKRLDWSGVGPLGCLTLAFVAALRWRKEVPKGEKTAVENITGVMWMIFQPLLFGLIGAAVRVDTLSADVIGQGVAVLCIGLVVRMFISYLTVLGTNLNVKERLFVPVAWMPKATVQAAIGAVAYDLARERDDDDMEELGLKVLMLAVLVIVITAPIGSVAIAVGGPRLLKHTPRIYAIDVEEVEEPAKEPGPPKQGDADESVDSDKLLLEKNAKV</sequence>
<feature type="transmembrane region" description="Helical" evidence="7">
    <location>
        <begin position="661"/>
        <end position="680"/>
    </location>
</feature>
<feature type="compositionally biased region" description="Basic and acidic residues" evidence="6">
    <location>
        <begin position="1127"/>
        <end position="1139"/>
    </location>
</feature>
<organism evidence="9 10">
    <name type="scientific">Batillaria attramentaria</name>
    <dbReference type="NCBI Taxonomy" id="370345"/>
    <lineage>
        <taxon>Eukaryota</taxon>
        <taxon>Metazoa</taxon>
        <taxon>Spiralia</taxon>
        <taxon>Lophotrochozoa</taxon>
        <taxon>Mollusca</taxon>
        <taxon>Gastropoda</taxon>
        <taxon>Caenogastropoda</taxon>
        <taxon>Sorbeoconcha</taxon>
        <taxon>Cerithioidea</taxon>
        <taxon>Batillariidae</taxon>
        <taxon>Batillaria</taxon>
    </lineage>
</organism>
<feature type="region of interest" description="Disordered" evidence="6">
    <location>
        <begin position="523"/>
        <end position="552"/>
    </location>
</feature>
<comment type="subcellular location">
    <subcellularLocation>
        <location evidence="1">Membrane</location>
        <topology evidence="1">Multi-pass membrane protein</topology>
    </subcellularLocation>
</comment>
<comment type="caution">
    <text evidence="9">The sequence shown here is derived from an EMBL/GenBank/DDBJ whole genome shotgun (WGS) entry which is preliminary data.</text>
</comment>
<evidence type="ECO:0000313" key="9">
    <source>
        <dbReference type="EMBL" id="KAK7507739.1"/>
    </source>
</evidence>
<protein>
    <recommendedName>
        <fullName evidence="8">Cation/H+ exchanger transmembrane domain-containing protein</fullName>
    </recommendedName>
</protein>
<keyword evidence="4 7" id="KW-1133">Transmembrane helix</keyword>
<evidence type="ECO:0000256" key="3">
    <source>
        <dbReference type="ARBA" id="ARBA00022692"/>
    </source>
</evidence>
<feature type="transmembrane region" description="Helical" evidence="7">
    <location>
        <begin position="210"/>
        <end position="234"/>
    </location>
</feature>
<feature type="transmembrane region" description="Helical" evidence="7">
    <location>
        <begin position="881"/>
        <end position="898"/>
    </location>
</feature>
<evidence type="ECO:0000256" key="5">
    <source>
        <dbReference type="ARBA" id="ARBA00023136"/>
    </source>
</evidence>
<feature type="transmembrane region" description="Helical" evidence="7">
    <location>
        <begin position="773"/>
        <end position="798"/>
    </location>
</feature>
<feature type="transmembrane region" description="Helical" evidence="7">
    <location>
        <begin position="98"/>
        <end position="115"/>
    </location>
</feature>
<keyword evidence="10" id="KW-1185">Reference proteome</keyword>
<dbReference type="AlphaFoldDB" id="A0ABD0M705"/>
<dbReference type="PANTHER" id="PTHR31102">
    <property type="match status" value="1"/>
</dbReference>
<feature type="transmembrane region" description="Helical" evidence="7">
    <location>
        <begin position="1067"/>
        <end position="1088"/>
    </location>
</feature>
<feature type="transmembrane region" description="Helical" evidence="7">
    <location>
        <begin position="961"/>
        <end position="981"/>
    </location>
</feature>
<comment type="similarity">
    <text evidence="2">Belongs to the monovalent cation:proton antiporter 1 (CPA1) transporter (TC 2.A.36) family.</text>
</comment>
<dbReference type="InterPro" id="IPR006153">
    <property type="entry name" value="Cation/H_exchanger_TM"/>
</dbReference>
<dbReference type="Gene3D" id="1.20.1530.20">
    <property type="match status" value="2"/>
</dbReference>
<feature type="transmembrane region" description="Helical" evidence="7">
    <location>
        <begin position="246"/>
        <end position="271"/>
    </location>
</feature>
<keyword evidence="5 7" id="KW-0472">Membrane</keyword>
<accession>A0ABD0M705</accession>
<evidence type="ECO:0000313" key="10">
    <source>
        <dbReference type="Proteomes" id="UP001519460"/>
    </source>
</evidence>
<dbReference type="InterPro" id="IPR051843">
    <property type="entry name" value="CPA1_transporter"/>
</dbReference>
<feature type="transmembrane region" description="Helical" evidence="7">
    <location>
        <begin position="1027"/>
        <end position="1047"/>
    </location>
</feature>
<feature type="transmembrane region" description="Helical" evidence="7">
    <location>
        <begin position="692"/>
        <end position="710"/>
    </location>
</feature>
<evidence type="ECO:0000256" key="1">
    <source>
        <dbReference type="ARBA" id="ARBA00004141"/>
    </source>
</evidence>
<dbReference type="InterPro" id="IPR038770">
    <property type="entry name" value="Na+/solute_symporter_sf"/>
</dbReference>
<feature type="transmembrane region" description="Helical" evidence="7">
    <location>
        <begin position="741"/>
        <end position="761"/>
    </location>
</feature>
<evidence type="ECO:0000256" key="7">
    <source>
        <dbReference type="SAM" id="Phobius"/>
    </source>
</evidence>
<dbReference type="Proteomes" id="UP001519460">
    <property type="component" value="Unassembled WGS sequence"/>
</dbReference>
<feature type="transmembrane region" description="Helical" evidence="7">
    <location>
        <begin position="433"/>
        <end position="454"/>
    </location>
</feature>
<feature type="transmembrane region" description="Helical" evidence="7">
    <location>
        <begin position="313"/>
        <end position="330"/>
    </location>
</feature>
<feature type="transmembrane region" description="Helical" evidence="7">
    <location>
        <begin position="283"/>
        <end position="304"/>
    </location>
</feature>
<feature type="transmembrane region" description="Helical" evidence="7">
    <location>
        <begin position="907"/>
        <end position="924"/>
    </location>
</feature>
<feature type="transmembrane region" description="Helical" evidence="7">
    <location>
        <begin position="402"/>
        <end position="421"/>
    </location>
</feature>
<feature type="transmembrane region" description="Helical" evidence="7">
    <location>
        <begin position="122"/>
        <end position="140"/>
    </location>
</feature>
<feature type="transmembrane region" description="Helical" evidence="7">
    <location>
        <begin position="474"/>
        <end position="499"/>
    </location>
</feature>
<reference evidence="9 10" key="1">
    <citation type="journal article" date="2023" name="Sci. Data">
        <title>Genome assembly of the Korean intertidal mud-creeper Batillaria attramentaria.</title>
        <authorList>
            <person name="Patra A.K."/>
            <person name="Ho P.T."/>
            <person name="Jun S."/>
            <person name="Lee S.J."/>
            <person name="Kim Y."/>
            <person name="Won Y.J."/>
        </authorList>
    </citation>
    <scope>NUCLEOTIDE SEQUENCE [LARGE SCALE GENOMIC DNA]</scope>
    <source>
        <strain evidence="9">Wonlab-2016</strain>
    </source>
</reference>
<feature type="transmembrane region" description="Helical" evidence="7">
    <location>
        <begin position="336"/>
        <end position="353"/>
    </location>
</feature>
<evidence type="ECO:0000256" key="2">
    <source>
        <dbReference type="ARBA" id="ARBA00007367"/>
    </source>
</evidence>
<feature type="transmembrane region" description="Helical" evidence="7">
    <location>
        <begin position="717"/>
        <end position="735"/>
    </location>
</feature>
<evidence type="ECO:0000256" key="6">
    <source>
        <dbReference type="SAM" id="MobiDB-lite"/>
    </source>
</evidence>
<dbReference type="Pfam" id="PF00999">
    <property type="entry name" value="Na_H_Exchanger"/>
    <property type="match status" value="2"/>
</dbReference>
<dbReference type="EMBL" id="JACVVK020000003">
    <property type="protein sequence ID" value="KAK7507739.1"/>
    <property type="molecule type" value="Genomic_DNA"/>
</dbReference>
<feature type="transmembrane region" description="Helical" evidence="7">
    <location>
        <begin position="993"/>
        <end position="1015"/>
    </location>
</feature>
<proteinExistence type="inferred from homology"/>
<evidence type="ECO:0000256" key="4">
    <source>
        <dbReference type="ARBA" id="ARBA00022989"/>
    </source>
</evidence>
<feature type="transmembrane region" description="Helical" evidence="7">
    <location>
        <begin position="930"/>
        <end position="949"/>
    </location>
</feature>
<evidence type="ECO:0000259" key="8">
    <source>
        <dbReference type="Pfam" id="PF00999"/>
    </source>
</evidence>
<name>A0ABD0M705_9CAEN</name>
<feature type="transmembrane region" description="Helical" evidence="7">
    <location>
        <begin position="840"/>
        <end position="861"/>
    </location>
</feature>
<feature type="domain" description="Cation/H+ exchanger transmembrane" evidence="8">
    <location>
        <begin position="698"/>
        <end position="1079"/>
    </location>
</feature>
<keyword evidence="3 7" id="KW-0812">Transmembrane</keyword>
<feature type="transmembrane region" description="Helical" evidence="7">
    <location>
        <begin position="804"/>
        <end position="828"/>
    </location>
</feature>
<dbReference type="PANTHER" id="PTHR31102:SF1">
    <property type="entry name" value="CATION_H+ EXCHANGER DOMAIN-CONTAINING PROTEIN"/>
    <property type="match status" value="1"/>
</dbReference>